<feature type="compositionally biased region" description="Basic and acidic residues" evidence="1">
    <location>
        <begin position="144"/>
        <end position="159"/>
    </location>
</feature>
<evidence type="ECO:0000256" key="1">
    <source>
        <dbReference type="SAM" id="MobiDB-lite"/>
    </source>
</evidence>
<dbReference type="EMBL" id="JBBEGL010000002">
    <property type="protein sequence ID" value="MEJ2886064.1"/>
    <property type="molecule type" value="Genomic_DNA"/>
</dbReference>
<gene>
    <name evidence="3" type="ORF">WCD41_06345</name>
</gene>
<feature type="domain" description="AAA+ ATPase" evidence="2">
    <location>
        <begin position="49"/>
        <end position="243"/>
    </location>
</feature>
<name>A0ABU8N275_9PSEU</name>
<comment type="caution">
    <text evidence="3">The sequence shown here is derived from an EMBL/GenBank/DDBJ whole genome shotgun (WGS) entry which is preliminary data.</text>
</comment>
<dbReference type="InterPro" id="IPR003593">
    <property type="entry name" value="AAA+_ATPase"/>
</dbReference>
<evidence type="ECO:0000259" key="2">
    <source>
        <dbReference type="SMART" id="SM00382"/>
    </source>
</evidence>
<sequence length="332" mass="35925">MTTPRHSFLPPLHDSPGSDRPTAGPDRRDGAVYVADDDLRLAVDVALATGRPLLLRGDPGSGKSSLAGYLARNLGRRYYEHVVTARTTARDLLWTFDPVRKLADASVRDAGGADALRDLDYVEPGVLWWAFDRASARRRGTGPEPRRPAREPDDDLNAHRGEQGAVVLIDEIDKADPDLPNGLLVPLGSGEFVVTETGDLISATVPEADGPASNHLIVVTTNEERELPPAFLRRCVVVTLPPPGLDRLVAIAHAHVALDGVTGDGVTDTDDLLFRDLATRVLTAREEARTRGRRPPSTAEYLDAVHACRRLGLAEDVPDRARLLALVLDKSP</sequence>
<dbReference type="Proteomes" id="UP001370100">
    <property type="component" value="Unassembled WGS sequence"/>
</dbReference>
<evidence type="ECO:0000313" key="4">
    <source>
        <dbReference type="Proteomes" id="UP001370100"/>
    </source>
</evidence>
<evidence type="ECO:0000313" key="3">
    <source>
        <dbReference type="EMBL" id="MEJ2886064.1"/>
    </source>
</evidence>
<dbReference type="InterPro" id="IPR011704">
    <property type="entry name" value="ATPase_dyneun-rel_AAA"/>
</dbReference>
<dbReference type="SUPFAM" id="SSF52540">
    <property type="entry name" value="P-loop containing nucleoside triphosphate hydrolases"/>
    <property type="match status" value="1"/>
</dbReference>
<dbReference type="PANTHER" id="PTHR42759:SF1">
    <property type="entry name" value="MAGNESIUM-CHELATASE SUBUNIT CHLD"/>
    <property type="match status" value="1"/>
</dbReference>
<reference evidence="3 4" key="1">
    <citation type="submission" date="2024-03" db="EMBL/GenBank/DDBJ databases">
        <title>Actinomycetospora sp. OC33-EN06, a novel actinomycete isolated from wild orchid (Aerides multiflora).</title>
        <authorList>
            <person name="Suriyachadkun C."/>
        </authorList>
    </citation>
    <scope>NUCLEOTIDE SEQUENCE [LARGE SCALE GENOMIC DNA]</scope>
    <source>
        <strain evidence="3 4">OC33-EN06</strain>
    </source>
</reference>
<feature type="region of interest" description="Disordered" evidence="1">
    <location>
        <begin position="1"/>
        <end position="29"/>
    </location>
</feature>
<dbReference type="InterPro" id="IPR027417">
    <property type="entry name" value="P-loop_NTPase"/>
</dbReference>
<dbReference type="SMART" id="SM00382">
    <property type="entry name" value="AAA"/>
    <property type="match status" value="1"/>
</dbReference>
<organism evidence="3 4">
    <name type="scientific">Actinomycetospora aeridis</name>
    <dbReference type="NCBI Taxonomy" id="3129231"/>
    <lineage>
        <taxon>Bacteria</taxon>
        <taxon>Bacillati</taxon>
        <taxon>Actinomycetota</taxon>
        <taxon>Actinomycetes</taxon>
        <taxon>Pseudonocardiales</taxon>
        <taxon>Pseudonocardiaceae</taxon>
        <taxon>Actinomycetospora</taxon>
    </lineage>
</organism>
<keyword evidence="4" id="KW-1185">Reference proteome</keyword>
<feature type="region of interest" description="Disordered" evidence="1">
    <location>
        <begin position="138"/>
        <end position="159"/>
    </location>
</feature>
<dbReference type="InterPro" id="IPR050764">
    <property type="entry name" value="CbbQ/NirQ/NorQ/GpvN"/>
</dbReference>
<protein>
    <submittedName>
        <fullName evidence="3">MoxR family ATPase</fullName>
    </submittedName>
</protein>
<dbReference type="PANTHER" id="PTHR42759">
    <property type="entry name" value="MOXR FAMILY PROTEIN"/>
    <property type="match status" value="1"/>
</dbReference>
<accession>A0ABU8N275</accession>
<dbReference type="Gene3D" id="3.40.50.300">
    <property type="entry name" value="P-loop containing nucleotide triphosphate hydrolases"/>
    <property type="match status" value="1"/>
</dbReference>
<dbReference type="Pfam" id="PF07728">
    <property type="entry name" value="AAA_5"/>
    <property type="match status" value="1"/>
</dbReference>
<dbReference type="RefSeq" id="WP_337712553.1">
    <property type="nucleotide sequence ID" value="NZ_JBBEGL010000002.1"/>
</dbReference>
<proteinExistence type="predicted"/>